<dbReference type="InterPro" id="IPR045632">
    <property type="entry name" value="DUF6314"/>
</dbReference>
<sequence length="149" mass="16759">MEMSPGAGPRLPQALLDFAGTWKFSRKIHDRLSHQVISVDGTARLEPDAEGLGYSEESVMHLADHAPMHGTRRYLWRHDGAEVAVYFADGAPFHRFALGQATPEAAHWCDPDSYAVTYDFADWPVWRTTWTVTGPRKDYLMETLLARAG</sequence>
<organism evidence="2 3">
    <name type="scientific">Litorisediminicola beolgyonensis</name>
    <dbReference type="NCBI Taxonomy" id="1173614"/>
    <lineage>
        <taxon>Bacteria</taxon>
        <taxon>Pseudomonadati</taxon>
        <taxon>Pseudomonadota</taxon>
        <taxon>Alphaproteobacteria</taxon>
        <taxon>Rhodobacterales</taxon>
        <taxon>Paracoccaceae</taxon>
        <taxon>Litorisediminicola</taxon>
    </lineage>
</organism>
<protein>
    <submittedName>
        <fullName evidence="2">DUF6314 family protein</fullName>
    </submittedName>
</protein>
<dbReference type="Pfam" id="PF19834">
    <property type="entry name" value="DUF6314"/>
    <property type="match status" value="1"/>
</dbReference>
<dbReference type="EMBL" id="JBHTMU010000006">
    <property type="protein sequence ID" value="MFD1341778.1"/>
    <property type="molecule type" value="Genomic_DNA"/>
</dbReference>
<evidence type="ECO:0000259" key="1">
    <source>
        <dbReference type="Pfam" id="PF19834"/>
    </source>
</evidence>
<keyword evidence="3" id="KW-1185">Reference proteome</keyword>
<comment type="caution">
    <text evidence="2">The sequence shown here is derived from an EMBL/GenBank/DDBJ whole genome shotgun (WGS) entry which is preliminary data.</text>
</comment>
<proteinExistence type="predicted"/>
<gene>
    <name evidence="2" type="ORF">ACFQ4E_05030</name>
</gene>
<reference evidence="3" key="1">
    <citation type="journal article" date="2019" name="Int. J. Syst. Evol. Microbiol.">
        <title>The Global Catalogue of Microorganisms (GCM) 10K type strain sequencing project: providing services to taxonomists for standard genome sequencing and annotation.</title>
        <authorList>
            <consortium name="The Broad Institute Genomics Platform"/>
            <consortium name="The Broad Institute Genome Sequencing Center for Infectious Disease"/>
            <person name="Wu L."/>
            <person name="Ma J."/>
        </authorList>
    </citation>
    <scope>NUCLEOTIDE SEQUENCE [LARGE SCALE GENOMIC DNA]</scope>
    <source>
        <strain evidence="3">CCUG 62953</strain>
    </source>
</reference>
<accession>A0ABW3ZGC8</accession>
<dbReference type="RefSeq" id="WP_386801845.1">
    <property type="nucleotide sequence ID" value="NZ_JBHTMU010000006.1"/>
</dbReference>
<evidence type="ECO:0000313" key="2">
    <source>
        <dbReference type="EMBL" id="MFD1341778.1"/>
    </source>
</evidence>
<feature type="domain" description="DUF6314" evidence="1">
    <location>
        <begin position="18"/>
        <end position="146"/>
    </location>
</feature>
<evidence type="ECO:0000313" key="3">
    <source>
        <dbReference type="Proteomes" id="UP001597135"/>
    </source>
</evidence>
<name>A0ABW3ZGC8_9RHOB</name>
<dbReference type="Proteomes" id="UP001597135">
    <property type="component" value="Unassembled WGS sequence"/>
</dbReference>